<dbReference type="STRING" id="336988.NT96_09170"/>
<keyword evidence="4 7" id="KW-0963">Cytoplasm</keyword>
<feature type="binding site" evidence="7">
    <location>
        <position position="109"/>
    </location>
    <ligand>
        <name>carbamoyl phosphate</name>
        <dbReference type="ChEBI" id="CHEBI:58228"/>
    </ligand>
</feature>
<dbReference type="InterPro" id="IPR002292">
    <property type="entry name" value="Orn/put_carbamltrans"/>
</dbReference>
<name>G9WJD8_9LACO</name>
<dbReference type="PROSITE" id="PS00097">
    <property type="entry name" value="CARBAMOYLTRANSFERASE"/>
    <property type="match status" value="1"/>
</dbReference>
<accession>G9WJD8</accession>
<evidence type="ECO:0000256" key="5">
    <source>
        <dbReference type="ARBA" id="ARBA00022679"/>
    </source>
</evidence>
<feature type="binding site" evidence="7">
    <location>
        <position position="85"/>
    </location>
    <ligand>
        <name>carbamoyl phosphate</name>
        <dbReference type="ChEBI" id="CHEBI:58228"/>
    </ligand>
</feature>
<evidence type="ECO:0000256" key="6">
    <source>
        <dbReference type="ARBA" id="ARBA00048772"/>
    </source>
</evidence>
<dbReference type="InterPro" id="IPR006132">
    <property type="entry name" value="Asp/Orn_carbamoyltranf_P-bd"/>
</dbReference>
<dbReference type="HOGENOM" id="CLU_043846_3_2_9"/>
<evidence type="ECO:0000256" key="2">
    <source>
        <dbReference type="ARBA" id="ARBA00007805"/>
    </source>
</evidence>
<evidence type="ECO:0000256" key="1">
    <source>
        <dbReference type="ARBA" id="ARBA00004496"/>
    </source>
</evidence>
<dbReference type="GO" id="GO:0016597">
    <property type="term" value="F:amino acid binding"/>
    <property type="evidence" value="ECO:0007669"/>
    <property type="project" value="InterPro"/>
</dbReference>
<evidence type="ECO:0000256" key="7">
    <source>
        <dbReference type="HAMAP-Rule" id="MF_01109"/>
    </source>
</evidence>
<evidence type="ECO:0000259" key="8">
    <source>
        <dbReference type="Pfam" id="PF00185"/>
    </source>
</evidence>
<comment type="caution">
    <text evidence="7">Lacks conserved residue(s) required for the propagation of feature annotation.</text>
</comment>
<comment type="caution">
    <text evidence="10">The sequence shown here is derived from an EMBL/GenBank/DDBJ whole genome shotgun (WGS) entry which is preliminary data.</text>
</comment>
<dbReference type="Proteomes" id="UP000004959">
    <property type="component" value="Chromosome"/>
</dbReference>
<evidence type="ECO:0000313" key="10">
    <source>
        <dbReference type="EMBL" id="EHN58744.1"/>
    </source>
</evidence>
<dbReference type="PRINTS" id="PR00100">
    <property type="entry name" value="AOTCASE"/>
</dbReference>
<dbReference type="PRINTS" id="PR00102">
    <property type="entry name" value="OTCASE"/>
</dbReference>
<comment type="subcellular location">
    <subcellularLocation>
        <location evidence="1 7">Cytoplasm</location>
    </subcellularLocation>
</comment>
<protein>
    <recommendedName>
        <fullName evidence="3 7">Ornithine carbamoyltransferase</fullName>
        <shortName evidence="7">OTCase</shortName>
        <ecNumber evidence="3 7">2.1.3.3</ecNumber>
    </recommendedName>
</protein>
<reference evidence="10 11" key="1">
    <citation type="journal article" date="2012" name="PLoS ONE">
        <title>Functional divergence in the genus oenococcus as predicted by genome sequencing of the newly-described species, Oenococcus kitaharae.</title>
        <authorList>
            <person name="Borneman A.R."/>
            <person name="McCarthy J.M."/>
            <person name="Chambers P.J."/>
            <person name="Bartowsky E.J."/>
        </authorList>
    </citation>
    <scope>NUCLEOTIDE SEQUENCE [LARGE SCALE GENOMIC DNA]</scope>
    <source>
        <strain evidence="11">DSM17330</strain>
    </source>
</reference>
<comment type="catalytic activity">
    <reaction evidence="6 7">
        <text>carbamoyl phosphate + L-ornithine = L-citrulline + phosphate + H(+)</text>
        <dbReference type="Rhea" id="RHEA:19513"/>
        <dbReference type="ChEBI" id="CHEBI:15378"/>
        <dbReference type="ChEBI" id="CHEBI:43474"/>
        <dbReference type="ChEBI" id="CHEBI:46911"/>
        <dbReference type="ChEBI" id="CHEBI:57743"/>
        <dbReference type="ChEBI" id="CHEBI:58228"/>
        <dbReference type="EC" id="2.1.3.3"/>
    </reaction>
</comment>
<feature type="binding site" evidence="7">
    <location>
        <position position="314"/>
    </location>
    <ligand>
        <name>carbamoyl phosphate</name>
        <dbReference type="ChEBI" id="CHEBI:58228"/>
    </ligand>
</feature>
<evidence type="ECO:0000259" key="9">
    <source>
        <dbReference type="Pfam" id="PF02729"/>
    </source>
</evidence>
<dbReference type="GO" id="GO:0004585">
    <property type="term" value="F:ornithine carbamoyltransferase activity"/>
    <property type="evidence" value="ECO:0007669"/>
    <property type="project" value="UniProtKB-UniRule"/>
</dbReference>
<dbReference type="PANTHER" id="PTHR45753:SF1">
    <property type="entry name" value="ORNITHINE CARBAMOYLTRANSFERASE, CATABOLIC"/>
    <property type="match status" value="1"/>
</dbReference>
<dbReference type="Pfam" id="PF02729">
    <property type="entry name" value="OTCace_N"/>
    <property type="match status" value="1"/>
</dbReference>
<keyword evidence="11" id="KW-1185">Reference proteome</keyword>
<dbReference type="HAMAP" id="MF_01109">
    <property type="entry name" value="OTCase"/>
    <property type="match status" value="1"/>
</dbReference>
<feature type="binding site" evidence="7">
    <location>
        <position position="228"/>
    </location>
    <ligand>
        <name>L-ornithine</name>
        <dbReference type="ChEBI" id="CHEBI:46911"/>
    </ligand>
</feature>
<dbReference type="EMBL" id="AFVZ01000001">
    <property type="protein sequence ID" value="EHN58744.1"/>
    <property type="molecule type" value="Genomic_DNA"/>
</dbReference>
<feature type="binding site" evidence="7">
    <location>
        <begin position="136"/>
        <end position="139"/>
    </location>
    <ligand>
        <name>carbamoyl phosphate</name>
        <dbReference type="ChEBI" id="CHEBI:58228"/>
    </ligand>
</feature>
<sequence>MTMNIFKGRSFLKEADFTPDEFYTLIKLAEYFKELKEKHIQHHYLAGKNIALLFEKTSTRTRSSFTVGAQDLGANAEFLGAHDIQFGKKESLSDTAKVLGSMFDAIEYRGFEQKNVEDLALYSKVPVWNGLTNDWHPTQMLADFMTIDELFGHIKGIKLAYLGDARNNVARSLLLAGSMLGAEIHLVGPKSLQPDAEVINLASQYSDNFLISDDLDKAVDGVDVLYTDVWASMGEEDLWESRIKLLQPYQLNAKTVAKTHNPNTVVLHDLPAFHDLNTTMGQEIFKKFGLKEMEITDEVFNAPYAHQFQQAANRMHTIKAVMAATLGDLFIPRALEL</sequence>
<gene>
    <name evidence="10" type="ORF">OKIT_0631</name>
</gene>
<feature type="binding site" evidence="7">
    <location>
        <begin position="232"/>
        <end position="233"/>
    </location>
    <ligand>
        <name>L-ornithine</name>
        <dbReference type="ChEBI" id="CHEBI:46911"/>
    </ligand>
</feature>
<dbReference type="InterPro" id="IPR006130">
    <property type="entry name" value="Asp/Orn_carbamoylTrfase"/>
</dbReference>
<dbReference type="InterPro" id="IPR024904">
    <property type="entry name" value="OTCase_ArgI"/>
</dbReference>
<dbReference type="EC" id="2.1.3.3" evidence="3 7"/>
<evidence type="ECO:0000256" key="3">
    <source>
        <dbReference type="ARBA" id="ARBA00013007"/>
    </source>
</evidence>
<proteinExistence type="inferred from homology"/>
<keyword evidence="5 7" id="KW-0808">Transferase</keyword>
<dbReference type="GO" id="GO:0042450">
    <property type="term" value="P:L-arginine biosynthetic process via ornithine"/>
    <property type="evidence" value="ECO:0007669"/>
    <property type="project" value="UniProtKB-UniRule"/>
</dbReference>
<dbReference type="AlphaFoldDB" id="G9WJD8"/>
<evidence type="ECO:0000313" key="11">
    <source>
        <dbReference type="Proteomes" id="UP000004959"/>
    </source>
</evidence>
<organism evidence="10 11">
    <name type="scientific">Oenococcus kitaharae DSM 17330</name>
    <dbReference type="NCBI Taxonomy" id="1045004"/>
    <lineage>
        <taxon>Bacteria</taxon>
        <taxon>Bacillati</taxon>
        <taxon>Bacillota</taxon>
        <taxon>Bacilli</taxon>
        <taxon>Lactobacillales</taxon>
        <taxon>Lactobacillaceae</taxon>
        <taxon>Oenococcus</taxon>
    </lineage>
</organism>
<dbReference type="Pfam" id="PF00185">
    <property type="entry name" value="OTCace"/>
    <property type="match status" value="1"/>
</dbReference>
<dbReference type="PATRIC" id="fig|1045004.4.peg.631"/>
<feature type="binding site" evidence="7">
    <location>
        <begin position="58"/>
        <end position="61"/>
    </location>
    <ligand>
        <name>carbamoyl phosphate</name>
        <dbReference type="ChEBI" id="CHEBI:58228"/>
    </ligand>
</feature>
<dbReference type="RefSeq" id="WP_007745230.1">
    <property type="nucleotide sequence ID" value="NZ_CM001398.1"/>
</dbReference>
<comment type="similarity">
    <text evidence="2 7">Belongs to the aspartate/ornithine carbamoyltransferase superfamily. OTCase family.</text>
</comment>
<dbReference type="GO" id="GO:0019240">
    <property type="term" value="P:citrulline biosynthetic process"/>
    <property type="evidence" value="ECO:0007669"/>
    <property type="project" value="TreeGrafter"/>
</dbReference>
<feature type="domain" description="Aspartate/ornithine carbamoyltransferase carbamoyl-P binding" evidence="9">
    <location>
        <begin position="9"/>
        <end position="149"/>
    </location>
</feature>
<dbReference type="SUPFAM" id="SSF53671">
    <property type="entry name" value="Aspartate/ornithine carbamoyltransferase"/>
    <property type="match status" value="1"/>
</dbReference>
<dbReference type="PANTHER" id="PTHR45753">
    <property type="entry name" value="ORNITHINE CARBAMOYLTRANSFERASE, MITOCHONDRIAL"/>
    <property type="match status" value="1"/>
</dbReference>
<dbReference type="NCBIfam" id="TIGR00658">
    <property type="entry name" value="orni_carb_tr"/>
    <property type="match status" value="1"/>
</dbReference>
<dbReference type="InterPro" id="IPR006131">
    <property type="entry name" value="Asp_carbamoyltransf_Asp/Orn-bd"/>
</dbReference>
<feature type="domain" description="Aspartate/ornithine carbamoyltransferase Asp/Orn-binding" evidence="8">
    <location>
        <begin position="155"/>
        <end position="324"/>
    </location>
</feature>
<dbReference type="InterPro" id="IPR036901">
    <property type="entry name" value="Asp/Orn_carbamoylTrfase_sf"/>
</dbReference>
<dbReference type="eggNOG" id="COG0078">
    <property type="taxonomic scope" value="Bacteria"/>
</dbReference>
<dbReference type="GO" id="GO:0005737">
    <property type="term" value="C:cytoplasm"/>
    <property type="evidence" value="ECO:0007669"/>
    <property type="project" value="UniProtKB-SubCell"/>
</dbReference>
<evidence type="ECO:0000256" key="4">
    <source>
        <dbReference type="ARBA" id="ARBA00022490"/>
    </source>
</evidence>
<feature type="binding site" evidence="7">
    <location>
        <position position="168"/>
    </location>
    <ligand>
        <name>L-ornithine</name>
        <dbReference type="ChEBI" id="CHEBI:46911"/>
    </ligand>
</feature>
<dbReference type="Gene3D" id="3.40.50.1370">
    <property type="entry name" value="Aspartate/ornithine carbamoyltransferase"/>
    <property type="match status" value="2"/>
</dbReference>